<evidence type="ECO:0000313" key="4">
    <source>
        <dbReference type="Proteomes" id="UP001327459"/>
    </source>
</evidence>
<evidence type="ECO:0008006" key="5">
    <source>
        <dbReference type="Google" id="ProtNLM"/>
    </source>
</evidence>
<sequence length="563" mass="62788">MSLSRPISVILLASLASLAGLSLAAHADDDVKGLSLKGVENHEALIPPQCYTRTDGRFNPCFTCHQSYQDTNRPNFMQDARLQAEYDFSDFAMTNRWSNLFTDRSDEVAAISDEEIRDYIAEDNYSALAGRLKSMGWEGFVPDLDDLQLADGAFDEHGFARDGSGWVAFNYKPLPSTFWPTNGSTDDVMLRLPEAFRQAEDCRGEGGYSVDAYRANLAILEAAIKDLPEIESLPVDENAICTDLNGDGERSVVTSLLRPDHYVGDASDVPVATMLYPEGIQFLHTVRYVGVTDDGEITHTPRMKEVRYMKKLAFHDREELREIYGGGDEHDDHGDEGRDGEDHDEEHGHEHEGDVIAGFADTGHGLKNEFGWLVLGFIEDKQGELRPQTKEEQLFCMGCHSTIGATLDQTFAFPRKVTGTEGWGYLDLKGMADAPNVGEIDGEILTYFERVGGGSEFRNNPEMQARWFTDEGEVDREKVEAADVHTLITPSPERALRLNKAYRVIVDEQSFIHGRDATVTPPENVYEEVDPSLSPLDEEYRYDWDIRLDWSRGQGGAGVASGT</sequence>
<organism evidence="3 4">
    <name type="scientific">Guyparkeria halophila</name>
    <dbReference type="NCBI Taxonomy" id="47960"/>
    <lineage>
        <taxon>Bacteria</taxon>
        <taxon>Pseudomonadati</taxon>
        <taxon>Pseudomonadota</taxon>
        <taxon>Gammaproteobacteria</taxon>
        <taxon>Chromatiales</taxon>
        <taxon>Thioalkalibacteraceae</taxon>
        <taxon>Guyparkeria</taxon>
    </lineage>
</organism>
<feature type="region of interest" description="Disordered" evidence="1">
    <location>
        <begin position="324"/>
        <end position="350"/>
    </location>
</feature>
<name>A0ABZ0YYJ3_9GAMM</name>
<keyword evidence="4" id="KW-1185">Reference proteome</keyword>
<dbReference type="RefSeq" id="WP_322522221.1">
    <property type="nucleotide sequence ID" value="NZ_CP140153.1"/>
</dbReference>
<dbReference type="Proteomes" id="UP001327459">
    <property type="component" value="Chromosome"/>
</dbReference>
<accession>A0ABZ0YYJ3</accession>
<keyword evidence="2" id="KW-0732">Signal</keyword>
<gene>
    <name evidence="3" type="ORF">SR882_04930</name>
</gene>
<reference evidence="3 4" key="1">
    <citation type="submission" date="2023-11" db="EMBL/GenBank/DDBJ databases">
        <title>MicrobeMod: A computational toolkit for identifying prokaryotic methylation and restriction-modification with nanopore sequencing.</title>
        <authorList>
            <person name="Crits-Christoph A."/>
            <person name="Kang S.C."/>
            <person name="Lee H."/>
            <person name="Ostrov N."/>
        </authorList>
    </citation>
    <scope>NUCLEOTIDE SEQUENCE [LARGE SCALE GENOMIC DNA]</scope>
    <source>
        <strain evidence="3 4">ATCC 49870</strain>
    </source>
</reference>
<evidence type="ECO:0000256" key="1">
    <source>
        <dbReference type="SAM" id="MobiDB-lite"/>
    </source>
</evidence>
<evidence type="ECO:0000256" key="2">
    <source>
        <dbReference type="SAM" id="SignalP"/>
    </source>
</evidence>
<protein>
    <recommendedName>
        <fullName evidence="5">Cytochrome c domain-containing protein</fullName>
    </recommendedName>
</protein>
<proteinExistence type="predicted"/>
<feature type="chain" id="PRO_5045427546" description="Cytochrome c domain-containing protein" evidence="2">
    <location>
        <begin position="28"/>
        <end position="563"/>
    </location>
</feature>
<feature type="signal peptide" evidence="2">
    <location>
        <begin position="1"/>
        <end position="27"/>
    </location>
</feature>
<evidence type="ECO:0000313" key="3">
    <source>
        <dbReference type="EMBL" id="WQH17249.1"/>
    </source>
</evidence>
<dbReference type="EMBL" id="CP140153">
    <property type="protein sequence ID" value="WQH17249.1"/>
    <property type="molecule type" value="Genomic_DNA"/>
</dbReference>